<dbReference type="OrthoDB" id="10561214at2759"/>
<dbReference type="EMBL" id="GG738879">
    <property type="protein sequence ID" value="EFC42470.1"/>
    <property type="molecule type" value="Genomic_DNA"/>
</dbReference>
<feature type="region of interest" description="Disordered" evidence="1">
    <location>
        <begin position="208"/>
        <end position="302"/>
    </location>
</feature>
<feature type="compositionally biased region" description="Low complexity" evidence="1">
    <location>
        <begin position="227"/>
        <end position="238"/>
    </location>
</feature>
<feature type="compositionally biased region" description="Polar residues" evidence="1">
    <location>
        <begin position="251"/>
        <end position="268"/>
    </location>
</feature>
<keyword evidence="3" id="KW-1185">Reference proteome</keyword>
<dbReference type="VEuPathDB" id="AmoebaDB:NAEGRDRAFT_69650"/>
<gene>
    <name evidence="2" type="ORF">NAEGRDRAFT_69650</name>
</gene>
<dbReference type="InParanoid" id="D2VL38"/>
<evidence type="ECO:0000256" key="1">
    <source>
        <dbReference type="SAM" id="MobiDB-lite"/>
    </source>
</evidence>
<evidence type="ECO:0000313" key="3">
    <source>
        <dbReference type="Proteomes" id="UP000006671"/>
    </source>
</evidence>
<feature type="compositionally biased region" description="Low complexity" evidence="1">
    <location>
        <begin position="284"/>
        <end position="301"/>
    </location>
</feature>
<reference evidence="2 3" key="1">
    <citation type="journal article" date="2010" name="Cell">
        <title>The genome of Naegleria gruberi illuminates early eukaryotic versatility.</title>
        <authorList>
            <person name="Fritz-Laylin L.K."/>
            <person name="Prochnik S.E."/>
            <person name="Ginger M.L."/>
            <person name="Dacks J.B."/>
            <person name="Carpenter M.L."/>
            <person name="Field M.C."/>
            <person name="Kuo A."/>
            <person name="Paredez A."/>
            <person name="Chapman J."/>
            <person name="Pham J."/>
            <person name="Shu S."/>
            <person name="Neupane R."/>
            <person name="Cipriano M."/>
            <person name="Mancuso J."/>
            <person name="Tu H."/>
            <person name="Salamov A."/>
            <person name="Lindquist E."/>
            <person name="Shapiro H."/>
            <person name="Lucas S."/>
            <person name="Grigoriev I.V."/>
            <person name="Cande W.Z."/>
            <person name="Fulton C."/>
            <person name="Rokhsar D.S."/>
            <person name="Dawson S.C."/>
        </authorList>
    </citation>
    <scope>NUCLEOTIDE SEQUENCE [LARGE SCALE GENOMIC DNA]</scope>
    <source>
        <strain evidence="2 3">NEG-M</strain>
    </source>
</reference>
<sequence>MLTNETFLLESAHQTSSKLISKAPKCTIESFQLLLGAIDYINDNGGQETFPKLLIYDDTAATANHHTTTTTITEELSNSNSIEEDYVPPSLTISDESEDKSSEDEQASTTQTQTITTPKSKSNNSKHSNSSNTNGKARGGHYRNGVDDSSLICSCCKRDSSSVSFLKNYSIHAGNIDNYRNTFPDYDVVPGISCMTCYHKSWRYSKGLYDPNKARGTVNKREGIQKSPSPSSSTPSSSTRKKNASQKRKSNSNAVVEQQQLDNEVNSSEDVKSKPRKISKRRQNSSPSSNQSNGNDNSNQNDLEFENQMNENQSYTTSTYENSQGLHHSLRLVLKFVWIEQGDDGEVYSCPMSLDFVPTTLTSIKSLVIGKLKTKLSGYECDSIVWCHDNQKTLLTDTELQQKALRNDDILIVNVK</sequence>
<proteinExistence type="predicted"/>
<dbReference type="Proteomes" id="UP000006671">
    <property type="component" value="Unassembled WGS sequence"/>
</dbReference>
<feature type="compositionally biased region" description="Basic residues" evidence="1">
    <location>
        <begin position="274"/>
        <end position="283"/>
    </location>
</feature>
<protein>
    <submittedName>
        <fullName evidence="2">Predicted protein</fullName>
    </submittedName>
</protein>
<organism evidence="3">
    <name type="scientific">Naegleria gruberi</name>
    <name type="common">Amoeba</name>
    <dbReference type="NCBI Taxonomy" id="5762"/>
    <lineage>
        <taxon>Eukaryota</taxon>
        <taxon>Discoba</taxon>
        <taxon>Heterolobosea</taxon>
        <taxon>Tetramitia</taxon>
        <taxon>Eutetramitia</taxon>
        <taxon>Vahlkampfiidae</taxon>
        <taxon>Naegleria</taxon>
    </lineage>
</organism>
<dbReference type="GeneID" id="8863106"/>
<feature type="compositionally biased region" description="Acidic residues" evidence="1">
    <location>
        <begin position="95"/>
        <end position="106"/>
    </location>
</feature>
<feature type="region of interest" description="Disordered" evidence="1">
    <location>
        <begin position="73"/>
        <end position="142"/>
    </location>
</feature>
<dbReference type="RefSeq" id="XP_002675214.1">
    <property type="nucleotide sequence ID" value="XM_002675168.1"/>
</dbReference>
<evidence type="ECO:0000313" key="2">
    <source>
        <dbReference type="EMBL" id="EFC42470.1"/>
    </source>
</evidence>
<dbReference type="KEGG" id="ngr:NAEGRDRAFT_69650"/>
<accession>D2VL38</accession>
<feature type="compositionally biased region" description="Basic residues" evidence="1">
    <location>
        <begin position="239"/>
        <end position="250"/>
    </location>
</feature>
<name>D2VL38_NAEGR</name>
<dbReference type="AlphaFoldDB" id="D2VL38"/>
<feature type="compositionally biased region" description="Low complexity" evidence="1">
    <location>
        <begin position="109"/>
        <end position="134"/>
    </location>
</feature>